<dbReference type="Gene3D" id="3.40.50.1820">
    <property type="entry name" value="alpha/beta hydrolase"/>
    <property type="match status" value="1"/>
</dbReference>
<keyword evidence="4" id="KW-1185">Reference proteome</keyword>
<evidence type="ECO:0000313" key="4">
    <source>
        <dbReference type="Proteomes" id="UP000284605"/>
    </source>
</evidence>
<keyword evidence="1 3" id="KW-0378">Hydrolase</keyword>
<evidence type="ECO:0000313" key="3">
    <source>
        <dbReference type="EMBL" id="RJF94618.1"/>
    </source>
</evidence>
<dbReference type="EMBL" id="QYUK01000008">
    <property type="protein sequence ID" value="RJF94618.1"/>
    <property type="molecule type" value="Genomic_DNA"/>
</dbReference>
<reference evidence="3 4" key="1">
    <citation type="submission" date="2018-09" db="EMBL/GenBank/DDBJ databases">
        <authorList>
            <person name="Zhu H."/>
        </authorList>
    </citation>
    <scope>NUCLEOTIDE SEQUENCE [LARGE SCALE GENOMIC DNA]</scope>
    <source>
        <strain evidence="3 4">K1W22B-8</strain>
    </source>
</reference>
<dbReference type="SUPFAM" id="SSF53474">
    <property type="entry name" value="alpha/beta-Hydrolases"/>
    <property type="match status" value="1"/>
</dbReference>
<dbReference type="PRINTS" id="PR00412">
    <property type="entry name" value="EPOXHYDRLASE"/>
</dbReference>
<name>A0A418WTR1_9PROT</name>
<sequence>MAGIISLQAGTLRLSALETPAADGRADAPVALCLHGFPDDFHSFDELTPVLAAAGFRVIAPMMPGYEPSSQPRDRDYSVPALADHLRLAIDGLNAAELHLIGHDWGAMVGHLIAAGNPPGLKSWTDIAIPPAGRILAVMGAKPSILLPFWYIALFQARGLADWLVSRQDWQFIDLLWRRWSPGWTPPAGALAQVKATLGAPGVRRAALGYYRAMFDFLSPRFREGQRRAAQPVPVPSLILAGRRDGCFPAVAFERAMNEADYPAGVRLEIIDEAGHFLHREQPLLVNELIVNHLRRARGAAA</sequence>
<dbReference type="InterPro" id="IPR029058">
    <property type="entry name" value="AB_hydrolase_fold"/>
</dbReference>
<feature type="domain" description="AB hydrolase-1" evidence="2">
    <location>
        <begin position="32"/>
        <end position="280"/>
    </location>
</feature>
<dbReference type="GO" id="GO:0016787">
    <property type="term" value="F:hydrolase activity"/>
    <property type="evidence" value="ECO:0007669"/>
    <property type="project" value="UniProtKB-KW"/>
</dbReference>
<dbReference type="AlphaFoldDB" id="A0A418WTR1"/>
<dbReference type="OrthoDB" id="9780765at2"/>
<dbReference type="InterPro" id="IPR000073">
    <property type="entry name" value="AB_hydrolase_1"/>
</dbReference>
<evidence type="ECO:0000256" key="1">
    <source>
        <dbReference type="ARBA" id="ARBA00022801"/>
    </source>
</evidence>
<protein>
    <submittedName>
        <fullName evidence="3">Alpha/beta hydrolase</fullName>
    </submittedName>
</protein>
<comment type="caution">
    <text evidence="3">The sequence shown here is derived from an EMBL/GenBank/DDBJ whole genome shotgun (WGS) entry which is preliminary data.</text>
</comment>
<dbReference type="RefSeq" id="WP_119775878.1">
    <property type="nucleotide sequence ID" value="NZ_QYUK01000008.1"/>
</dbReference>
<dbReference type="InterPro" id="IPR000639">
    <property type="entry name" value="Epox_hydrolase-like"/>
</dbReference>
<organism evidence="3 4">
    <name type="scientific">Oleomonas cavernae</name>
    <dbReference type="NCBI Taxonomy" id="2320859"/>
    <lineage>
        <taxon>Bacteria</taxon>
        <taxon>Pseudomonadati</taxon>
        <taxon>Pseudomonadota</taxon>
        <taxon>Alphaproteobacteria</taxon>
        <taxon>Acetobacterales</taxon>
        <taxon>Acetobacteraceae</taxon>
        <taxon>Oleomonas</taxon>
    </lineage>
</organism>
<dbReference type="Pfam" id="PF00561">
    <property type="entry name" value="Abhydrolase_1"/>
    <property type="match status" value="1"/>
</dbReference>
<evidence type="ECO:0000259" key="2">
    <source>
        <dbReference type="Pfam" id="PF00561"/>
    </source>
</evidence>
<proteinExistence type="predicted"/>
<dbReference type="Proteomes" id="UP000284605">
    <property type="component" value="Unassembled WGS sequence"/>
</dbReference>
<dbReference type="PANTHER" id="PTHR43329">
    <property type="entry name" value="EPOXIDE HYDROLASE"/>
    <property type="match status" value="1"/>
</dbReference>
<gene>
    <name evidence="3" type="ORF">D3874_01960</name>
</gene>
<accession>A0A418WTR1</accession>